<accession>A0A8T1DYP8</accession>
<evidence type="ECO:0000313" key="1">
    <source>
        <dbReference type="EMBL" id="KAG2945731.1"/>
    </source>
</evidence>
<organism evidence="1 2">
    <name type="scientific">Phytophthora cactorum</name>
    <dbReference type="NCBI Taxonomy" id="29920"/>
    <lineage>
        <taxon>Eukaryota</taxon>
        <taxon>Sar</taxon>
        <taxon>Stramenopiles</taxon>
        <taxon>Oomycota</taxon>
        <taxon>Peronosporomycetes</taxon>
        <taxon>Peronosporales</taxon>
        <taxon>Peronosporaceae</taxon>
        <taxon>Phytophthora</taxon>
    </lineage>
</organism>
<proteinExistence type="predicted"/>
<reference evidence="1" key="1">
    <citation type="submission" date="2018-10" db="EMBL/GenBank/DDBJ databases">
        <title>Effector identification in a new, highly contiguous assembly of the strawberry crown rot pathogen Phytophthora cactorum.</title>
        <authorList>
            <person name="Armitage A.D."/>
            <person name="Nellist C.F."/>
            <person name="Bates H."/>
            <person name="Vickerstaff R.J."/>
            <person name="Harrison R.J."/>
        </authorList>
    </citation>
    <scope>NUCLEOTIDE SEQUENCE</scope>
    <source>
        <strain evidence="1">4040</strain>
    </source>
</reference>
<comment type="caution">
    <text evidence="1">The sequence shown here is derived from an EMBL/GenBank/DDBJ whole genome shotgun (WGS) entry which is preliminary data.</text>
</comment>
<name>A0A8T1DYP8_9STRA</name>
<dbReference type="AlphaFoldDB" id="A0A8T1DYP8"/>
<sequence>MSDRWVQLITSTRSAYPSIHAHYDLLPRVNVVGEYDLQDSTTPEQEADFTSYTRLPVLPMKFRAVRISGWHRHRLLFVRRGLLMYSSPGAMVNFEF</sequence>
<evidence type="ECO:0000313" key="2">
    <source>
        <dbReference type="Proteomes" id="UP000736787"/>
    </source>
</evidence>
<protein>
    <submittedName>
        <fullName evidence="1">Uncharacterized protein</fullName>
    </submittedName>
</protein>
<dbReference type="Proteomes" id="UP000736787">
    <property type="component" value="Unassembled WGS sequence"/>
</dbReference>
<gene>
    <name evidence="1" type="ORF">PC117_g8221</name>
</gene>
<dbReference type="EMBL" id="RCMK01000175">
    <property type="protein sequence ID" value="KAG2945731.1"/>
    <property type="molecule type" value="Genomic_DNA"/>
</dbReference>